<dbReference type="InterPro" id="IPR050957">
    <property type="entry name" value="BMP_lipoprotein"/>
</dbReference>
<keyword evidence="4" id="KW-0732">Signal</keyword>
<dbReference type="OrthoDB" id="9784230at2"/>
<dbReference type="Pfam" id="PF02608">
    <property type="entry name" value="Bmp"/>
    <property type="match status" value="1"/>
</dbReference>
<comment type="subcellular location">
    <subcellularLocation>
        <location evidence="1">Cell membrane</location>
        <topology evidence="1">Lipid-anchor</topology>
    </subcellularLocation>
</comment>
<name>A0A0K1JHE9_9MICO</name>
<dbReference type="AlphaFoldDB" id="A0A0K1JHE9"/>
<evidence type="ECO:0000256" key="4">
    <source>
        <dbReference type="ARBA" id="ARBA00022729"/>
    </source>
</evidence>
<evidence type="ECO:0000256" key="1">
    <source>
        <dbReference type="ARBA" id="ARBA00004193"/>
    </source>
</evidence>
<dbReference type="STRING" id="571913.VV02_10065"/>
<proteinExistence type="inferred from homology"/>
<protein>
    <submittedName>
        <fullName evidence="9">ABC transporter substrate-binding protein</fullName>
    </submittedName>
</protein>
<dbReference type="Gene3D" id="3.40.50.2300">
    <property type="match status" value="2"/>
</dbReference>
<dbReference type="SUPFAM" id="SSF53822">
    <property type="entry name" value="Periplasmic binding protein-like I"/>
    <property type="match status" value="1"/>
</dbReference>
<dbReference type="PANTHER" id="PTHR34296:SF2">
    <property type="entry name" value="ABC TRANSPORTER GUANOSINE-BINDING PROTEIN NUPN"/>
    <property type="match status" value="1"/>
</dbReference>
<dbReference type="Proteomes" id="UP000066480">
    <property type="component" value="Chromosome"/>
</dbReference>
<evidence type="ECO:0000256" key="5">
    <source>
        <dbReference type="ARBA" id="ARBA00023136"/>
    </source>
</evidence>
<feature type="domain" description="ABC transporter substrate-binding protein PnrA-like" evidence="8">
    <location>
        <begin position="50"/>
        <end position="352"/>
    </location>
</feature>
<dbReference type="KEGG" id="lmoi:VV02_10065"/>
<evidence type="ECO:0000313" key="10">
    <source>
        <dbReference type="Proteomes" id="UP000066480"/>
    </source>
</evidence>
<dbReference type="GO" id="GO:0005886">
    <property type="term" value="C:plasma membrane"/>
    <property type="evidence" value="ECO:0007669"/>
    <property type="project" value="UniProtKB-SubCell"/>
</dbReference>
<dbReference type="CDD" id="cd06354">
    <property type="entry name" value="PBP1_PrnA-like"/>
    <property type="match status" value="1"/>
</dbReference>
<feature type="compositionally biased region" description="Gly residues" evidence="7">
    <location>
        <begin position="22"/>
        <end position="39"/>
    </location>
</feature>
<accession>A0A0K1JHE9</accession>
<evidence type="ECO:0000256" key="2">
    <source>
        <dbReference type="ARBA" id="ARBA00008610"/>
    </source>
</evidence>
<evidence type="ECO:0000256" key="7">
    <source>
        <dbReference type="SAM" id="MobiDB-lite"/>
    </source>
</evidence>
<keyword evidence="3" id="KW-1003">Cell membrane</keyword>
<evidence type="ECO:0000256" key="3">
    <source>
        <dbReference type="ARBA" id="ARBA00022475"/>
    </source>
</evidence>
<dbReference type="InterPro" id="IPR003760">
    <property type="entry name" value="PnrA-like"/>
</dbReference>
<feature type="region of interest" description="Disordered" evidence="7">
    <location>
        <begin position="16"/>
        <end position="39"/>
    </location>
</feature>
<reference evidence="9 10" key="1">
    <citation type="submission" date="2015-03" db="EMBL/GenBank/DDBJ databases">
        <title>Luteipulveratus halotolerans sp. nov., a novel actinobacterium (Dermacoccaceae) from Sarawak, Malaysia.</title>
        <authorList>
            <person name="Juboi H."/>
            <person name="Basik A."/>
            <person name="Shamsul S.S."/>
            <person name="Arnold P."/>
            <person name="Schmitt E.K."/>
            <person name="Sanglier J.-J."/>
            <person name="Yeo T."/>
        </authorList>
    </citation>
    <scope>NUCLEOTIDE SEQUENCE [LARGE SCALE GENOMIC DNA]</scope>
    <source>
        <strain evidence="9 10">MN07-A0370</strain>
    </source>
</reference>
<sequence>MAVVASTLTFGLAACGSDSDTGDGGTTAPGGSTGTGSGSGSAALKVGLAYDVGGRGDQSFNDSAAKGLDKAKTELGVTSKESEASNGEPESAREERLTSLINGGYTTIVAVGFAYAPAVGKVAKANPDVKFAIIDDASDASKGDNVMQITFAENEGSYLVGAAAALKTKKAHLGFIGGVETPLIKKFEAGYIAGAKKVKPNTKIDVTYLTQPPDFGGFGDPAKGKTAADGQFQGGADIVYHAAGGSGAGVFNAAKAAGAGHWAIGVDSDQALTAAPAVRPQILTSMIKNVNVGVFEFIKDVKNGSFKAGNRTFDLKSGGVSISMTDGHINDIKGQLDQLRDQIISGAIKVPVKP</sequence>
<evidence type="ECO:0000313" key="9">
    <source>
        <dbReference type="EMBL" id="AKU16126.1"/>
    </source>
</evidence>
<evidence type="ECO:0000259" key="8">
    <source>
        <dbReference type="Pfam" id="PF02608"/>
    </source>
</evidence>
<feature type="region of interest" description="Disordered" evidence="7">
    <location>
        <begin position="71"/>
        <end position="94"/>
    </location>
</feature>
<keyword evidence="10" id="KW-1185">Reference proteome</keyword>
<evidence type="ECO:0000256" key="6">
    <source>
        <dbReference type="ARBA" id="ARBA00023288"/>
    </source>
</evidence>
<dbReference type="EMBL" id="CP011112">
    <property type="protein sequence ID" value="AKU16126.1"/>
    <property type="molecule type" value="Genomic_DNA"/>
</dbReference>
<comment type="similarity">
    <text evidence="2">Belongs to the BMP lipoprotein family.</text>
</comment>
<keyword evidence="6" id="KW-0449">Lipoprotein</keyword>
<organism evidence="9 10">
    <name type="scientific">Luteipulveratus mongoliensis</name>
    <dbReference type="NCBI Taxonomy" id="571913"/>
    <lineage>
        <taxon>Bacteria</taxon>
        <taxon>Bacillati</taxon>
        <taxon>Actinomycetota</taxon>
        <taxon>Actinomycetes</taxon>
        <taxon>Micrococcales</taxon>
        <taxon>Dermacoccaceae</taxon>
        <taxon>Luteipulveratus</taxon>
    </lineage>
</organism>
<keyword evidence="5" id="KW-0472">Membrane</keyword>
<gene>
    <name evidence="9" type="ORF">VV02_10065</name>
</gene>
<dbReference type="InterPro" id="IPR028082">
    <property type="entry name" value="Peripla_BP_I"/>
</dbReference>
<dbReference type="PANTHER" id="PTHR34296">
    <property type="entry name" value="TRANSCRIPTIONAL ACTIVATOR PROTEIN MED"/>
    <property type="match status" value="1"/>
</dbReference>